<comment type="caution">
    <text evidence="3">The sequence shown here is derived from an EMBL/GenBank/DDBJ whole genome shotgun (WGS) entry which is preliminary data.</text>
</comment>
<dbReference type="STRING" id="212602.A0A420HFA6"/>
<evidence type="ECO:0000256" key="1">
    <source>
        <dbReference type="ARBA" id="ARBA00008682"/>
    </source>
</evidence>
<dbReference type="InterPro" id="IPR029070">
    <property type="entry name" value="Chitinase_insertion_sf"/>
</dbReference>
<proteinExistence type="inferred from homology"/>
<dbReference type="Gene3D" id="3.20.20.80">
    <property type="entry name" value="Glycosidases"/>
    <property type="match status" value="1"/>
</dbReference>
<accession>A0A420HFA6</accession>
<dbReference type="Pfam" id="PF00704">
    <property type="entry name" value="Glyco_hydro_18"/>
    <property type="match status" value="1"/>
</dbReference>
<keyword evidence="4" id="KW-1185">Reference proteome</keyword>
<dbReference type="GO" id="GO:0005975">
    <property type="term" value="P:carbohydrate metabolic process"/>
    <property type="evidence" value="ECO:0007669"/>
    <property type="project" value="InterPro"/>
</dbReference>
<dbReference type="AlphaFoldDB" id="A0A420HFA6"/>
<feature type="non-terminal residue" evidence="3">
    <location>
        <position position="199"/>
    </location>
</feature>
<dbReference type="InterPro" id="IPR001223">
    <property type="entry name" value="Glyco_hydro18_cat"/>
</dbReference>
<name>A0A420HFA6_9PEZI</name>
<dbReference type="SUPFAM" id="SSF51445">
    <property type="entry name" value="(Trans)glycosidases"/>
    <property type="match status" value="1"/>
</dbReference>
<protein>
    <submittedName>
        <fullName evidence="3">Putative extracellular chitinase</fullName>
    </submittedName>
</protein>
<reference evidence="3 4" key="1">
    <citation type="journal article" date="2018" name="BMC Genomics">
        <title>Comparative genome analyses reveal sequence features reflecting distinct modes of host-adaptation between dicot and monocot powdery mildew.</title>
        <authorList>
            <person name="Wu Y."/>
            <person name="Ma X."/>
            <person name="Pan Z."/>
            <person name="Kale S.D."/>
            <person name="Song Y."/>
            <person name="King H."/>
            <person name="Zhang Q."/>
            <person name="Presley C."/>
            <person name="Deng X."/>
            <person name="Wei C.I."/>
            <person name="Xiao S."/>
        </authorList>
    </citation>
    <scope>NUCLEOTIDE SEQUENCE [LARGE SCALE GENOMIC DNA]</scope>
    <source>
        <strain evidence="3">UMSG2</strain>
    </source>
</reference>
<dbReference type="OrthoDB" id="73875at2759"/>
<evidence type="ECO:0000259" key="2">
    <source>
        <dbReference type="Pfam" id="PF00704"/>
    </source>
</evidence>
<dbReference type="EMBL" id="MCFK01008437">
    <property type="protein sequence ID" value="RKF56067.1"/>
    <property type="molecule type" value="Genomic_DNA"/>
</dbReference>
<organism evidence="3 4">
    <name type="scientific">Erysiphe neolycopersici</name>
    <dbReference type="NCBI Taxonomy" id="212602"/>
    <lineage>
        <taxon>Eukaryota</taxon>
        <taxon>Fungi</taxon>
        <taxon>Dikarya</taxon>
        <taxon>Ascomycota</taxon>
        <taxon>Pezizomycotina</taxon>
        <taxon>Leotiomycetes</taxon>
        <taxon>Erysiphales</taxon>
        <taxon>Erysiphaceae</taxon>
        <taxon>Erysiphe</taxon>
    </lineage>
</organism>
<dbReference type="Gene3D" id="3.10.50.10">
    <property type="match status" value="1"/>
</dbReference>
<gene>
    <name evidence="3" type="ORF">OnM2_084047</name>
</gene>
<dbReference type="Proteomes" id="UP000286134">
    <property type="component" value="Unassembled WGS sequence"/>
</dbReference>
<comment type="similarity">
    <text evidence="1">Belongs to the glycosyl hydrolase 18 family. Chitinase class V subfamily.</text>
</comment>
<feature type="domain" description="GH18" evidence="2">
    <location>
        <begin position="97"/>
        <end position="183"/>
    </location>
</feature>
<sequence>MYAKYFEVDQAQPCDTGLGCATKLLEDENGQDTGKSGTVTFQAENYAQIPSNLTQSTDGSCGVGTFNKCADGLCCSPFGFWYSRILFLNFVNIIRSGDTSDYCNNCQGPEFGSGCQSRSITTLFQTAMASGTTDEIAGGQYYFDRANNLFWTWDTATLIERKFNDIVMARGLGGVMAWSLAQDSYDYSHILALQRGAKK</sequence>
<evidence type="ECO:0000313" key="3">
    <source>
        <dbReference type="EMBL" id="RKF56067.1"/>
    </source>
</evidence>
<dbReference type="InterPro" id="IPR017853">
    <property type="entry name" value="GH"/>
</dbReference>
<evidence type="ECO:0000313" key="4">
    <source>
        <dbReference type="Proteomes" id="UP000286134"/>
    </source>
</evidence>